<accession>A0A2K9YDX1</accession>
<feature type="compositionally biased region" description="Low complexity" evidence="4">
    <location>
        <begin position="956"/>
        <end position="965"/>
    </location>
</feature>
<evidence type="ECO:0000256" key="3">
    <source>
        <dbReference type="PROSITE-ProRule" id="PRU00023"/>
    </source>
</evidence>
<dbReference type="Gene3D" id="1.25.40.20">
    <property type="entry name" value="Ankyrin repeat-containing domain"/>
    <property type="match status" value="3"/>
</dbReference>
<feature type="region of interest" description="Disordered" evidence="4">
    <location>
        <begin position="336"/>
        <end position="381"/>
    </location>
</feature>
<reference evidence="5" key="1">
    <citation type="submission" date="2017-12" db="EMBL/GenBank/DDBJ databases">
        <title>Genome Sequencing Reveals a Rich Biosynthetic Potential.</title>
        <authorList>
            <person name="Bertrand R.L."/>
            <person name="Abdel-Hameed M.E."/>
            <person name="Sorensen J.L."/>
        </authorList>
    </citation>
    <scope>NUCLEOTIDE SEQUENCE</scope>
</reference>
<proteinExistence type="predicted"/>
<feature type="compositionally biased region" description="Basic and acidic residues" evidence="4">
    <location>
        <begin position="84"/>
        <end position="96"/>
    </location>
</feature>
<dbReference type="InterPro" id="IPR036770">
    <property type="entry name" value="Ankyrin_rpt-contain_sf"/>
</dbReference>
<feature type="region of interest" description="Disordered" evidence="4">
    <location>
        <begin position="1014"/>
        <end position="1063"/>
    </location>
</feature>
<keyword evidence="2 3" id="KW-0040">ANK repeat</keyword>
<feature type="repeat" description="ANK" evidence="3">
    <location>
        <begin position="590"/>
        <end position="622"/>
    </location>
</feature>
<dbReference type="InterPro" id="IPR002110">
    <property type="entry name" value="Ankyrin_rpt"/>
</dbReference>
<dbReference type="PANTHER" id="PTHR24173:SF74">
    <property type="entry name" value="ANKYRIN REPEAT DOMAIN-CONTAINING PROTEIN 16"/>
    <property type="match status" value="1"/>
</dbReference>
<protein>
    <submittedName>
        <fullName evidence="5">Putative ankyrin repeat protein</fullName>
    </submittedName>
</protein>
<dbReference type="Pfam" id="PF00023">
    <property type="entry name" value="Ank"/>
    <property type="match status" value="1"/>
</dbReference>
<feature type="repeat" description="ANK" evidence="3">
    <location>
        <begin position="765"/>
        <end position="797"/>
    </location>
</feature>
<feature type="repeat" description="ANK" evidence="3">
    <location>
        <begin position="524"/>
        <end position="556"/>
    </location>
</feature>
<feature type="region of interest" description="Disordered" evidence="4">
    <location>
        <begin position="70"/>
        <end position="108"/>
    </location>
</feature>
<name>A0A2K9YDX1_CLAUC</name>
<sequence length="1177" mass="127842">MWATKHSAVVYGACQHEDQDFLPEGFSSQASPPAGALTNGSRFMQLPYSPPITVRPRASSQRKLQQRLFQVQAPQLRRSPRNGSEQRGHVSRRGLEAEAEAEAEATSPQTSSVMEIIGLLSTAGTIATTITYTIKTLSELRGQYKDADLRIRLLIGELSTVKSALNQINDWSDYLDDTHKQADVVDGLKVSLEGCKLAMDALAGEVRQLFGDTTPESRLNPGFRAKTKYAWNESTLQEHESRLRAQIAALQLLLQAARCHSKPEQVELLHNPKSRNIIQKVADDTSTLRATMSAAASHTSQTPTIRSHDESTIDGKIFDWDDGIVNSESYRRALNRARSKAEMPPRPTERAGGFDTSSLTETEESLDRLSNTEFNNTPTRKKPVPYEMSYISEPLNAYGQQTRPILPASSMSEPGHQRRSLLTHRLKTPKPDKRSFWSSLSGKGSKNNLVPLERTGTIQSSGSTPPGRRGRRGFENSFHTSIDFGSEDGLSAPAIVRAAQAGSVVEVEALLDQRADIDARHVQSGRNALLVASHCGNDEVVRLLLQYGAKVNDRDANGMTPMHLACSRGHCGVIDLLLQEQADIDAKGPNEETPLRIAAEKGHIEAADLLLRKRAKVNARDARQLTPLHVAAKSGDEAMIELLVTHGAHVEAKDGNFMGALHYACEGGHNGVVTCLLNKKADVEAYGKASMTPHVCASSSGQAPVVELLLKKKASLRHKGEGDMTAVHWASFNGHVEVLDLLLQKQASITAANKDGRTPLHLAVMAERPIHYACIHANIEITRLLLGYKPNIEAEDEGRNVEARNADGDRPLCLACSMGHLDVVKTLLNRGAALRSKYSSGPSHEDSPLCLAAKNGHVSVVQELLTRGASVLQKDEHNWQPLRYAAFNAHPEVVELLLRHGATVSSGASGGWGFNITAHRIGFANDVSNQEHRKGQVLRLLTTAEAREQQVQEPISSTTSPASPAVMQSQTSPTELPVTHIASPFRQTPQSPPSSQSRATAELYSHLPATNITDSSRYTYLQKPPAPTPEHQSRPTQQLHQPAPWNNAATASPPFVLGSMAPGQNIDSQGFSYYTPSTMPSINTPLHSQPPAPSYNNVPKPMAPNLPQNNYSQAPGNMTMNSTPQTAGSGSTTMTVGPDGVWRSMDGGAQWARDREILSAGAAEPPNNPPGVYEMAS</sequence>
<feature type="compositionally biased region" description="Polar residues" evidence="4">
    <location>
        <begin position="368"/>
        <end position="378"/>
    </location>
</feature>
<feature type="repeat" description="ANK" evidence="3">
    <location>
        <begin position="807"/>
        <end position="839"/>
    </location>
</feature>
<feature type="repeat" description="ANK" evidence="3">
    <location>
        <begin position="722"/>
        <end position="754"/>
    </location>
</feature>
<feature type="repeat" description="ANK" evidence="3">
    <location>
        <begin position="877"/>
        <end position="909"/>
    </location>
</feature>
<feature type="compositionally biased region" description="Basic and acidic residues" evidence="4">
    <location>
        <begin position="339"/>
        <end position="349"/>
    </location>
</feature>
<dbReference type="PRINTS" id="PR01415">
    <property type="entry name" value="ANKYRIN"/>
</dbReference>
<feature type="repeat" description="ANK" evidence="3">
    <location>
        <begin position="623"/>
        <end position="655"/>
    </location>
</feature>
<feature type="region of interest" description="Disordered" evidence="4">
    <location>
        <begin position="22"/>
        <end position="42"/>
    </location>
</feature>
<evidence type="ECO:0000256" key="4">
    <source>
        <dbReference type="SAM" id="MobiDB-lite"/>
    </source>
</evidence>
<keyword evidence="1" id="KW-0677">Repeat</keyword>
<feature type="repeat" description="ANK" evidence="3">
    <location>
        <begin position="844"/>
        <end position="876"/>
    </location>
</feature>
<evidence type="ECO:0000256" key="1">
    <source>
        <dbReference type="ARBA" id="ARBA00022737"/>
    </source>
</evidence>
<feature type="region of interest" description="Disordered" evidence="4">
    <location>
        <begin position="948"/>
        <end position="974"/>
    </location>
</feature>
<dbReference type="PROSITE" id="PS50088">
    <property type="entry name" value="ANK_REPEAT"/>
    <property type="match status" value="9"/>
</dbReference>
<dbReference type="SMART" id="SM00248">
    <property type="entry name" value="ANK"/>
    <property type="match status" value="12"/>
</dbReference>
<feature type="compositionally biased region" description="Polar residues" evidence="4">
    <location>
        <begin position="1106"/>
        <end position="1133"/>
    </location>
</feature>
<dbReference type="SUPFAM" id="SSF48403">
    <property type="entry name" value="Ankyrin repeat"/>
    <property type="match status" value="2"/>
</dbReference>
<evidence type="ECO:0000256" key="2">
    <source>
        <dbReference type="ARBA" id="ARBA00023043"/>
    </source>
</evidence>
<dbReference type="PROSITE" id="PS50297">
    <property type="entry name" value="ANK_REP_REGION"/>
    <property type="match status" value="8"/>
</dbReference>
<feature type="compositionally biased region" description="Basic residues" evidence="4">
    <location>
        <begin position="417"/>
        <end position="428"/>
    </location>
</feature>
<feature type="region of interest" description="Disordered" evidence="4">
    <location>
        <begin position="1101"/>
        <end position="1133"/>
    </location>
</feature>
<organism evidence="5">
    <name type="scientific">Cladonia uncialis subsp. uncialis</name>
    <dbReference type="NCBI Taxonomy" id="180999"/>
    <lineage>
        <taxon>Eukaryota</taxon>
        <taxon>Fungi</taxon>
        <taxon>Dikarya</taxon>
        <taxon>Ascomycota</taxon>
        <taxon>Pezizomycotina</taxon>
        <taxon>Lecanoromycetes</taxon>
        <taxon>OSLEUM clade</taxon>
        <taxon>Lecanoromycetidae</taxon>
        <taxon>Lecanorales</taxon>
        <taxon>Lecanorineae</taxon>
        <taxon>Cladoniaceae</taxon>
        <taxon>Cladonia</taxon>
    </lineage>
</organism>
<evidence type="ECO:0000313" key="5">
    <source>
        <dbReference type="EMBL" id="AUW31057.1"/>
    </source>
</evidence>
<dbReference type="EMBL" id="MG777490">
    <property type="protein sequence ID" value="AUW31057.1"/>
    <property type="molecule type" value="Genomic_DNA"/>
</dbReference>
<feature type="repeat" description="ANK" evidence="3">
    <location>
        <begin position="557"/>
        <end position="589"/>
    </location>
</feature>
<dbReference type="AlphaFoldDB" id="A0A2K9YDX1"/>
<dbReference type="PANTHER" id="PTHR24173">
    <property type="entry name" value="ANKYRIN REPEAT CONTAINING"/>
    <property type="match status" value="1"/>
</dbReference>
<dbReference type="Pfam" id="PF12796">
    <property type="entry name" value="Ank_2"/>
    <property type="match status" value="5"/>
</dbReference>
<feature type="region of interest" description="Disordered" evidence="4">
    <location>
        <begin position="408"/>
        <end position="441"/>
    </location>
</feature>